<evidence type="ECO:0000256" key="1">
    <source>
        <dbReference type="SAM" id="SignalP"/>
    </source>
</evidence>
<evidence type="ECO:0008006" key="4">
    <source>
        <dbReference type="Google" id="ProtNLM"/>
    </source>
</evidence>
<keyword evidence="3" id="KW-1185">Reference proteome</keyword>
<sequence>MFRQLILLSTLLACAEAFRAASYTRPLHHARTRSSKHAMLEQEKEKTGMFARFTQGFKGKVEPTKNDGAEPEEDESKKLLQKVKDAGVAGIISYIFWEWAFWGVSIPVCIFGYEAATGHWPDFSNQEDLAKLGAEAFAFVNVARFAVPLRIGLALSTTPWVQANVVDKFNKKKDQ</sequence>
<gene>
    <name evidence="2" type="ORF">AB1Y20_009836</name>
</gene>
<keyword evidence="1" id="KW-0732">Signal</keyword>
<feature type="signal peptide" evidence="1">
    <location>
        <begin position="1"/>
        <end position="17"/>
    </location>
</feature>
<accession>A0AB34K5K1</accession>
<comment type="caution">
    <text evidence="2">The sequence shown here is derived from an EMBL/GenBank/DDBJ whole genome shotgun (WGS) entry which is preliminary data.</text>
</comment>
<dbReference type="EMBL" id="JBGBPQ010000002">
    <property type="protein sequence ID" value="KAL1528493.1"/>
    <property type="molecule type" value="Genomic_DNA"/>
</dbReference>
<reference evidence="2 3" key="1">
    <citation type="journal article" date="2024" name="Science">
        <title>Giant polyketide synthase enzymes in the biosynthesis of giant marine polyether toxins.</title>
        <authorList>
            <person name="Fallon T.R."/>
            <person name="Shende V.V."/>
            <person name="Wierzbicki I.H."/>
            <person name="Pendleton A.L."/>
            <person name="Watervoot N.F."/>
            <person name="Auber R.P."/>
            <person name="Gonzalez D.J."/>
            <person name="Wisecaver J.H."/>
            <person name="Moore B.S."/>
        </authorList>
    </citation>
    <scope>NUCLEOTIDE SEQUENCE [LARGE SCALE GENOMIC DNA]</scope>
    <source>
        <strain evidence="2 3">12B1</strain>
    </source>
</reference>
<feature type="chain" id="PRO_5044238071" description="DUF1279 domain-containing protein" evidence="1">
    <location>
        <begin position="18"/>
        <end position="175"/>
    </location>
</feature>
<organism evidence="2 3">
    <name type="scientific">Prymnesium parvum</name>
    <name type="common">Toxic golden alga</name>
    <dbReference type="NCBI Taxonomy" id="97485"/>
    <lineage>
        <taxon>Eukaryota</taxon>
        <taxon>Haptista</taxon>
        <taxon>Haptophyta</taxon>
        <taxon>Prymnesiophyceae</taxon>
        <taxon>Prymnesiales</taxon>
        <taxon>Prymnesiaceae</taxon>
        <taxon>Prymnesium</taxon>
    </lineage>
</organism>
<protein>
    <recommendedName>
        <fullName evidence="4">DUF1279 domain-containing protein</fullName>
    </recommendedName>
</protein>
<dbReference type="AlphaFoldDB" id="A0AB34K5K1"/>
<evidence type="ECO:0000313" key="2">
    <source>
        <dbReference type="EMBL" id="KAL1528493.1"/>
    </source>
</evidence>
<name>A0AB34K5K1_PRYPA</name>
<evidence type="ECO:0000313" key="3">
    <source>
        <dbReference type="Proteomes" id="UP001515480"/>
    </source>
</evidence>
<dbReference type="Proteomes" id="UP001515480">
    <property type="component" value="Unassembled WGS sequence"/>
</dbReference>
<proteinExistence type="predicted"/>